<dbReference type="PANTHER" id="PTHR12011:SF347">
    <property type="entry name" value="FI21270P1-RELATED"/>
    <property type="match status" value="1"/>
</dbReference>
<dbReference type="PROSITE" id="PS50221">
    <property type="entry name" value="GAIN_B"/>
    <property type="match status" value="1"/>
</dbReference>
<dbReference type="GO" id="GO:0004930">
    <property type="term" value="F:G protein-coupled receptor activity"/>
    <property type="evidence" value="ECO:0007669"/>
    <property type="project" value="InterPro"/>
</dbReference>
<feature type="transmembrane region" description="Helical" evidence="7">
    <location>
        <begin position="108"/>
        <end position="129"/>
    </location>
</feature>
<feature type="transmembrane region" description="Helical" evidence="7">
    <location>
        <begin position="212"/>
        <end position="235"/>
    </location>
</feature>
<dbReference type="EnsemblMetazoa" id="Aqu2.1.26221_001">
    <property type="protein sequence ID" value="Aqu2.1.26221_001"/>
    <property type="gene ID" value="Aqu2.1.26221"/>
</dbReference>
<dbReference type="OMA" id="RELWINC"/>
<feature type="region of interest" description="Disordered" evidence="6">
    <location>
        <begin position="77"/>
        <end position="100"/>
    </location>
</feature>
<organism evidence="10">
    <name type="scientific">Amphimedon queenslandica</name>
    <name type="common">Sponge</name>
    <dbReference type="NCBI Taxonomy" id="400682"/>
    <lineage>
        <taxon>Eukaryota</taxon>
        <taxon>Metazoa</taxon>
        <taxon>Porifera</taxon>
        <taxon>Demospongiae</taxon>
        <taxon>Heteroscleromorpha</taxon>
        <taxon>Haplosclerida</taxon>
        <taxon>Niphatidae</taxon>
        <taxon>Amphimedon</taxon>
    </lineage>
</organism>
<dbReference type="Gene3D" id="2.60.220.50">
    <property type="match status" value="1"/>
</dbReference>
<evidence type="ECO:0000256" key="7">
    <source>
        <dbReference type="SAM" id="Phobius"/>
    </source>
</evidence>
<evidence type="ECO:0008006" key="12">
    <source>
        <dbReference type="Google" id="ProtNLM"/>
    </source>
</evidence>
<dbReference type="KEGG" id="aqu:100635195"/>
<dbReference type="Gene3D" id="1.20.1070.10">
    <property type="entry name" value="Rhodopsin 7-helix transmembrane proteins"/>
    <property type="match status" value="1"/>
</dbReference>
<dbReference type="InterPro" id="IPR017981">
    <property type="entry name" value="GPCR_2-like_7TM"/>
</dbReference>
<evidence type="ECO:0000313" key="11">
    <source>
        <dbReference type="Proteomes" id="UP000007879"/>
    </source>
</evidence>
<evidence type="ECO:0000259" key="9">
    <source>
        <dbReference type="PROSITE" id="PS50261"/>
    </source>
</evidence>
<keyword evidence="2 7" id="KW-0812">Transmembrane</keyword>
<reference evidence="11" key="1">
    <citation type="journal article" date="2010" name="Nature">
        <title>The Amphimedon queenslandica genome and the evolution of animal complexity.</title>
        <authorList>
            <person name="Srivastava M."/>
            <person name="Simakov O."/>
            <person name="Chapman J."/>
            <person name="Fahey B."/>
            <person name="Gauthier M.E."/>
            <person name="Mitros T."/>
            <person name="Richards G.S."/>
            <person name="Conaco C."/>
            <person name="Dacre M."/>
            <person name="Hellsten U."/>
            <person name="Larroux C."/>
            <person name="Putnam N.H."/>
            <person name="Stanke M."/>
            <person name="Adamska M."/>
            <person name="Darling A."/>
            <person name="Degnan S.M."/>
            <person name="Oakley T.H."/>
            <person name="Plachetzki D.C."/>
            <person name="Zhai Y."/>
            <person name="Adamski M."/>
            <person name="Calcino A."/>
            <person name="Cummins S.F."/>
            <person name="Goodstein D.M."/>
            <person name="Harris C."/>
            <person name="Jackson D.J."/>
            <person name="Leys S.P."/>
            <person name="Shu S."/>
            <person name="Woodcroft B.J."/>
            <person name="Vervoort M."/>
            <person name="Kosik K.S."/>
            <person name="Manning G."/>
            <person name="Degnan B.M."/>
            <person name="Rokhsar D.S."/>
        </authorList>
    </citation>
    <scope>NUCLEOTIDE SEQUENCE [LARGE SCALE GENOMIC DNA]</scope>
</reference>
<dbReference type="Pfam" id="PF01825">
    <property type="entry name" value="GPS"/>
    <property type="match status" value="1"/>
</dbReference>
<dbReference type="InParanoid" id="A0A1X7UFG4"/>
<accession>A0A1X7UFG4</accession>
<evidence type="ECO:0000256" key="1">
    <source>
        <dbReference type="ARBA" id="ARBA00004141"/>
    </source>
</evidence>
<dbReference type="Pfam" id="PF00002">
    <property type="entry name" value="7tm_2"/>
    <property type="match status" value="1"/>
</dbReference>
<dbReference type="PANTHER" id="PTHR12011">
    <property type="entry name" value="ADHESION G-PROTEIN COUPLED RECEPTOR"/>
    <property type="match status" value="1"/>
</dbReference>
<protein>
    <recommendedName>
        <fullName evidence="12">GPS domain-containing protein</fullName>
    </recommendedName>
</protein>
<evidence type="ECO:0000313" key="10">
    <source>
        <dbReference type="EnsemblMetazoa" id="Aqu2.1.26221_001"/>
    </source>
</evidence>
<feature type="region of interest" description="Disordered" evidence="6">
    <location>
        <begin position="411"/>
        <end position="463"/>
    </location>
</feature>
<dbReference type="AlphaFoldDB" id="A0A1X7UFG4"/>
<proteinExistence type="predicted"/>
<feature type="transmembrane region" description="Helical" evidence="7">
    <location>
        <begin position="301"/>
        <end position="321"/>
    </location>
</feature>
<evidence type="ECO:0000256" key="5">
    <source>
        <dbReference type="ARBA" id="ARBA00023157"/>
    </source>
</evidence>
<keyword evidence="11" id="KW-1185">Reference proteome</keyword>
<evidence type="ECO:0000256" key="4">
    <source>
        <dbReference type="ARBA" id="ARBA00023136"/>
    </source>
</evidence>
<comment type="subcellular location">
    <subcellularLocation>
        <location evidence="1">Membrane</location>
        <topology evidence="1">Multi-pass membrane protein</topology>
    </subcellularLocation>
</comment>
<feature type="compositionally biased region" description="Low complexity" evidence="6">
    <location>
        <begin position="78"/>
        <end position="94"/>
    </location>
</feature>
<feature type="transmembrane region" description="Helical" evidence="7">
    <location>
        <begin position="177"/>
        <end position="200"/>
    </location>
</feature>
<feature type="domain" description="G-protein coupled receptors family 2 profile 2" evidence="9">
    <location>
        <begin position="105"/>
        <end position="357"/>
    </location>
</feature>
<name>A0A1X7UFG4_AMPQE</name>
<evidence type="ECO:0000256" key="6">
    <source>
        <dbReference type="SAM" id="MobiDB-lite"/>
    </source>
</evidence>
<evidence type="ECO:0000256" key="2">
    <source>
        <dbReference type="ARBA" id="ARBA00022692"/>
    </source>
</evidence>
<dbReference type="InterPro" id="IPR000203">
    <property type="entry name" value="GPS"/>
</dbReference>
<dbReference type="InterPro" id="IPR000832">
    <property type="entry name" value="GPCR_2_secretin-like"/>
</dbReference>
<dbReference type="GO" id="GO:0007166">
    <property type="term" value="P:cell surface receptor signaling pathway"/>
    <property type="evidence" value="ECO:0007669"/>
    <property type="project" value="InterPro"/>
</dbReference>
<reference evidence="10" key="2">
    <citation type="submission" date="2017-05" db="UniProtKB">
        <authorList>
            <consortium name="EnsemblMetazoa"/>
        </authorList>
    </citation>
    <scope>IDENTIFICATION</scope>
</reference>
<dbReference type="InterPro" id="IPR046338">
    <property type="entry name" value="GAIN_dom_sf"/>
</dbReference>
<keyword evidence="4 7" id="KW-0472">Membrane</keyword>
<feature type="transmembrane region" description="Helical" evidence="7">
    <location>
        <begin position="255"/>
        <end position="280"/>
    </location>
</feature>
<feature type="transmembrane region" description="Helical" evidence="7">
    <location>
        <begin position="141"/>
        <end position="165"/>
    </location>
</feature>
<dbReference type="InterPro" id="IPR057244">
    <property type="entry name" value="GAIN_B"/>
</dbReference>
<keyword evidence="3 7" id="KW-1133">Transmembrane helix</keyword>
<dbReference type="Proteomes" id="UP000007879">
    <property type="component" value="Unassembled WGS sequence"/>
</dbReference>
<dbReference type="PROSITE" id="PS50261">
    <property type="entry name" value="G_PROTEIN_RECEP_F2_4"/>
    <property type="match status" value="1"/>
</dbReference>
<dbReference type="EnsemblMetazoa" id="XM_003388143.2">
    <property type="protein sequence ID" value="XP_003388191.1"/>
    <property type="gene ID" value="LOC100635195"/>
</dbReference>
<feature type="domain" description="GAIN-B" evidence="8">
    <location>
        <begin position="1"/>
        <end position="81"/>
    </location>
</feature>
<dbReference type="eggNOG" id="KOG4193">
    <property type="taxonomic scope" value="Eukaryota"/>
</dbReference>
<gene>
    <name evidence="10" type="primary">100635195</name>
</gene>
<keyword evidence="5" id="KW-1015">Disulfide bond</keyword>
<feature type="transmembrane region" description="Helical" evidence="7">
    <location>
        <begin position="333"/>
        <end position="355"/>
    </location>
</feature>
<dbReference type="SUPFAM" id="SSF81321">
    <property type="entry name" value="Family A G protein-coupled receptor-like"/>
    <property type="match status" value="1"/>
</dbReference>
<evidence type="ECO:0000256" key="3">
    <source>
        <dbReference type="ARBA" id="ARBA00022989"/>
    </source>
</evidence>
<sequence>MSVDVYNNGGSRVPVAGLSDPVMVSFTVTSSNSMSECAFWDSTSFTWSNDGVTTVRSTTGITCMATHLSSFAVVQRGPVSSSTTPTPTPTGVTPPTEPVTEEYSPEPILFVGLIISILLILVAVIGHLASDAQRHCPEGRLLATSHITLMILYFVFVLATAATYTDSTGFCGTFAGLFHYFSLVYFVWLMFEGLFYAVKLRMGIGGNVFTRHFFIVSLIVALVLPAVIVIISAAAGYDYYTVENAFCRPQMHLFYYGYILPMIVIYLLALLNYIISFFLIYCSGMTSAEKQFRKDSVISHYYVGLILFIIFGVVWVFAITGTQYNITGPGSTALQYVFGFFSMIHALLLVILTFARTSDTRLAFRPVTRMIPGQKGQYDFAHDPSVGKATRRETYGLDSSGKYLTNETEAATTAEKEPLASGDVDDEPRYVTTTMTEKEPEASTVVANEEALATEEEDKKTEL</sequence>
<evidence type="ECO:0000259" key="8">
    <source>
        <dbReference type="PROSITE" id="PS50221"/>
    </source>
</evidence>
<dbReference type="GO" id="GO:0005886">
    <property type="term" value="C:plasma membrane"/>
    <property type="evidence" value="ECO:0007669"/>
    <property type="project" value="TreeGrafter"/>
</dbReference>